<protein>
    <submittedName>
        <fullName evidence="1">Uncharacterized protein</fullName>
    </submittedName>
</protein>
<gene>
    <name evidence="1" type="ORF">LTR37_009230</name>
</gene>
<evidence type="ECO:0000313" key="2">
    <source>
        <dbReference type="Proteomes" id="UP001281147"/>
    </source>
</evidence>
<reference evidence="1" key="1">
    <citation type="submission" date="2023-07" db="EMBL/GenBank/DDBJ databases">
        <title>Black Yeasts Isolated from many extreme environments.</title>
        <authorList>
            <person name="Coleine C."/>
            <person name="Stajich J.E."/>
            <person name="Selbmann L."/>
        </authorList>
    </citation>
    <scope>NUCLEOTIDE SEQUENCE</scope>
    <source>
        <strain evidence="1">CCFEE 5714</strain>
    </source>
</reference>
<name>A0ACC3N9Q4_9PEZI</name>
<proteinExistence type="predicted"/>
<dbReference type="EMBL" id="JAUTXU010000071">
    <property type="protein sequence ID" value="KAK3712139.1"/>
    <property type="molecule type" value="Genomic_DNA"/>
</dbReference>
<dbReference type="Proteomes" id="UP001281147">
    <property type="component" value="Unassembled WGS sequence"/>
</dbReference>
<keyword evidence="2" id="KW-1185">Reference proteome</keyword>
<evidence type="ECO:0000313" key="1">
    <source>
        <dbReference type="EMBL" id="KAK3712139.1"/>
    </source>
</evidence>
<sequence>MHDERSHPLLQQTALTVNPFLSLPTPPTLPPNYASLPSTLPPSTLNAAPTSSAPDLPAYVTSTTGGFAAHPSTIAAQNRSLLEQLEKQKLEGERAVEAWEREVRERELKERRRRAPGWLDREEKLLEPVKAGKEGGGVRNVMDEEPEVMKGGEKEKELVGEDLGAAMDRAFGRSEMG</sequence>
<organism evidence="1 2">
    <name type="scientific">Vermiconidia calcicola</name>
    <dbReference type="NCBI Taxonomy" id="1690605"/>
    <lineage>
        <taxon>Eukaryota</taxon>
        <taxon>Fungi</taxon>
        <taxon>Dikarya</taxon>
        <taxon>Ascomycota</taxon>
        <taxon>Pezizomycotina</taxon>
        <taxon>Dothideomycetes</taxon>
        <taxon>Dothideomycetidae</taxon>
        <taxon>Mycosphaerellales</taxon>
        <taxon>Extremaceae</taxon>
        <taxon>Vermiconidia</taxon>
    </lineage>
</organism>
<comment type="caution">
    <text evidence="1">The sequence shown here is derived from an EMBL/GenBank/DDBJ whole genome shotgun (WGS) entry which is preliminary data.</text>
</comment>
<accession>A0ACC3N9Q4</accession>